<name>I8IWL9_9BACL</name>
<evidence type="ECO:0000313" key="14">
    <source>
        <dbReference type="Proteomes" id="UP000004080"/>
    </source>
</evidence>
<evidence type="ECO:0000256" key="5">
    <source>
        <dbReference type="ARBA" id="ARBA00013189"/>
    </source>
</evidence>
<dbReference type="InterPro" id="IPR005886">
    <property type="entry name" value="UDP_G4E"/>
</dbReference>
<dbReference type="EC" id="5.1.3.2" evidence="5 11"/>
<evidence type="ECO:0000259" key="12">
    <source>
        <dbReference type="Pfam" id="PF01370"/>
    </source>
</evidence>
<dbReference type="Proteomes" id="UP000004080">
    <property type="component" value="Unassembled WGS sequence"/>
</dbReference>
<keyword evidence="10 11" id="KW-0119">Carbohydrate metabolism</keyword>
<dbReference type="CDD" id="cd05247">
    <property type="entry name" value="UDP_G4E_1_SDR_e"/>
    <property type="match status" value="1"/>
</dbReference>
<dbReference type="Pfam" id="PF01370">
    <property type="entry name" value="Epimerase"/>
    <property type="match status" value="1"/>
</dbReference>
<dbReference type="InterPro" id="IPR001509">
    <property type="entry name" value="Epimerase_deHydtase"/>
</dbReference>
<evidence type="ECO:0000256" key="6">
    <source>
        <dbReference type="ARBA" id="ARBA00018569"/>
    </source>
</evidence>
<comment type="catalytic activity">
    <reaction evidence="1 11">
        <text>UDP-alpha-D-glucose = UDP-alpha-D-galactose</text>
        <dbReference type="Rhea" id="RHEA:22168"/>
        <dbReference type="ChEBI" id="CHEBI:58885"/>
        <dbReference type="ChEBI" id="CHEBI:66914"/>
        <dbReference type="EC" id="5.1.3.2"/>
    </reaction>
</comment>
<reference evidence="13 14" key="1">
    <citation type="journal article" date="2012" name="J. Bacteriol.">
        <title>Genome of Bacillus macauensis ZFHKF-1, a Long-Chain-Forming Bacterium.</title>
        <authorList>
            <person name="Cai L."/>
            <person name="Zhang T."/>
        </authorList>
    </citation>
    <scope>NUCLEOTIDE SEQUENCE [LARGE SCALE GENOMIC DNA]</scope>
    <source>
        <strain evidence="13 14">ZFHKF-1</strain>
    </source>
</reference>
<comment type="pathway">
    <text evidence="3 11">Carbohydrate metabolism; galactose metabolism.</text>
</comment>
<dbReference type="NCBIfam" id="TIGR01179">
    <property type="entry name" value="galE"/>
    <property type="match status" value="1"/>
</dbReference>
<dbReference type="UniPathway" id="UPA00214"/>
<feature type="domain" description="NAD-dependent epimerase/dehydratase" evidence="12">
    <location>
        <begin position="3"/>
        <end position="252"/>
    </location>
</feature>
<dbReference type="STRING" id="1196324.A374_17714"/>
<evidence type="ECO:0000256" key="8">
    <source>
        <dbReference type="ARBA" id="ARBA00023144"/>
    </source>
</evidence>
<evidence type="ECO:0000256" key="1">
    <source>
        <dbReference type="ARBA" id="ARBA00000083"/>
    </source>
</evidence>
<dbReference type="eggNOG" id="COG1087">
    <property type="taxonomic scope" value="Bacteria"/>
</dbReference>
<dbReference type="RefSeq" id="WP_007203612.1">
    <property type="nucleotide sequence ID" value="NZ_AKKV01000042.1"/>
</dbReference>
<keyword evidence="14" id="KW-1185">Reference proteome</keyword>
<keyword evidence="9 11" id="KW-0413">Isomerase</keyword>
<dbReference type="PANTHER" id="PTHR43725">
    <property type="entry name" value="UDP-GLUCOSE 4-EPIMERASE"/>
    <property type="match status" value="1"/>
</dbReference>
<dbReference type="GO" id="GO:0033499">
    <property type="term" value="P:galactose catabolic process via UDP-galactose, Leloir pathway"/>
    <property type="evidence" value="ECO:0007669"/>
    <property type="project" value="TreeGrafter"/>
</dbReference>
<dbReference type="GO" id="GO:0003978">
    <property type="term" value="F:UDP-glucose 4-epimerase activity"/>
    <property type="evidence" value="ECO:0007669"/>
    <property type="project" value="UniProtKB-UniRule"/>
</dbReference>
<comment type="caution">
    <text evidence="13">The sequence shown here is derived from an EMBL/GenBank/DDBJ whole genome shotgun (WGS) entry which is preliminary data.</text>
</comment>
<comment type="cofactor">
    <cofactor evidence="2 11">
        <name>NAD(+)</name>
        <dbReference type="ChEBI" id="CHEBI:57540"/>
    </cofactor>
</comment>
<evidence type="ECO:0000256" key="9">
    <source>
        <dbReference type="ARBA" id="ARBA00023235"/>
    </source>
</evidence>
<sequence length="334" mass="36873">MAILITGGAGYIGSHTVRHFQQQGESVVVYDHLGQGHKDAVSTDVPFYAGDLHDQAMLRSVFGAHDITAVIHFAAHSLVGESVTGPLRYYENNLAGTMKLLEVMLEFDVKQIVFSSTAAVYGEPQRIPIKEDSPTNPTNPYGETKLAMERLLHWSEQAYGIHYVALRYFNAAGADPDGEIGEDHTPESHLIPIVLQTALGQRSHVAIFGDDYDTQDGTCVRDYIHVMDLAHAHYLALKKLETTAKSAVYNLGNGTGFSVKEVIDMCKQVTERTIQVEQTARRAGDPAVLIASSAKATEELGWIPQYPDLKTIVQHAWQWHVHHPTGYQKGKDTL</sequence>
<dbReference type="InterPro" id="IPR036291">
    <property type="entry name" value="NAD(P)-bd_dom_sf"/>
</dbReference>
<comment type="similarity">
    <text evidence="4 11">Belongs to the NAD(P)-dependent epimerase/dehydratase family.</text>
</comment>
<dbReference type="Gene3D" id="3.40.50.720">
    <property type="entry name" value="NAD(P)-binding Rossmann-like Domain"/>
    <property type="match status" value="1"/>
</dbReference>
<evidence type="ECO:0000313" key="13">
    <source>
        <dbReference type="EMBL" id="EIT83896.1"/>
    </source>
</evidence>
<evidence type="ECO:0000256" key="10">
    <source>
        <dbReference type="ARBA" id="ARBA00023277"/>
    </source>
</evidence>
<accession>I8IWL9</accession>
<comment type="subunit">
    <text evidence="11">Homodimer.</text>
</comment>
<evidence type="ECO:0000256" key="3">
    <source>
        <dbReference type="ARBA" id="ARBA00004947"/>
    </source>
</evidence>
<proteinExistence type="inferred from homology"/>
<keyword evidence="8" id="KW-0299">Galactose metabolism</keyword>
<organism evidence="13 14">
    <name type="scientific">Fictibacillus macauensis ZFHKF-1</name>
    <dbReference type="NCBI Taxonomy" id="1196324"/>
    <lineage>
        <taxon>Bacteria</taxon>
        <taxon>Bacillati</taxon>
        <taxon>Bacillota</taxon>
        <taxon>Bacilli</taxon>
        <taxon>Bacillales</taxon>
        <taxon>Fictibacillaceae</taxon>
        <taxon>Fictibacillus</taxon>
    </lineage>
</organism>
<dbReference type="PATRIC" id="fig|1196324.3.peg.3615"/>
<dbReference type="SUPFAM" id="SSF51735">
    <property type="entry name" value="NAD(P)-binding Rossmann-fold domains"/>
    <property type="match status" value="1"/>
</dbReference>
<dbReference type="AlphaFoldDB" id="I8IWL9"/>
<evidence type="ECO:0000256" key="4">
    <source>
        <dbReference type="ARBA" id="ARBA00007637"/>
    </source>
</evidence>
<dbReference type="PANTHER" id="PTHR43725:SF53">
    <property type="entry name" value="UDP-ARABINOSE 4-EPIMERASE 1"/>
    <property type="match status" value="1"/>
</dbReference>
<protein>
    <recommendedName>
        <fullName evidence="6 11">UDP-glucose 4-epimerase</fullName>
        <ecNumber evidence="5 11">5.1.3.2</ecNumber>
    </recommendedName>
</protein>
<gene>
    <name evidence="13" type="ORF">A374_17714</name>
</gene>
<evidence type="ECO:0000256" key="2">
    <source>
        <dbReference type="ARBA" id="ARBA00001911"/>
    </source>
</evidence>
<dbReference type="OrthoDB" id="9801785at2"/>
<dbReference type="Gene3D" id="3.90.25.10">
    <property type="entry name" value="UDP-galactose 4-epimerase, domain 1"/>
    <property type="match status" value="1"/>
</dbReference>
<evidence type="ECO:0000256" key="7">
    <source>
        <dbReference type="ARBA" id="ARBA00023027"/>
    </source>
</evidence>
<evidence type="ECO:0000256" key="11">
    <source>
        <dbReference type="RuleBase" id="RU366046"/>
    </source>
</evidence>
<dbReference type="EMBL" id="AKKV01000042">
    <property type="protein sequence ID" value="EIT83896.1"/>
    <property type="molecule type" value="Genomic_DNA"/>
</dbReference>
<keyword evidence="7 11" id="KW-0520">NAD</keyword>